<dbReference type="InterPro" id="IPR014036">
    <property type="entry name" value="DeoR-like_C"/>
</dbReference>
<dbReference type="PANTHER" id="PTHR30363:SF44">
    <property type="entry name" value="AGA OPERON TRANSCRIPTIONAL REPRESSOR-RELATED"/>
    <property type="match status" value="1"/>
</dbReference>
<keyword evidence="6" id="KW-1185">Reference proteome</keyword>
<keyword evidence="3" id="KW-0804">Transcription</keyword>
<dbReference type="InterPro" id="IPR037171">
    <property type="entry name" value="NagB/RpiA_transferase-like"/>
</dbReference>
<dbReference type="InterPro" id="IPR001034">
    <property type="entry name" value="DeoR_HTH"/>
</dbReference>
<dbReference type="InterPro" id="IPR036388">
    <property type="entry name" value="WH-like_DNA-bd_sf"/>
</dbReference>
<dbReference type="InterPro" id="IPR018356">
    <property type="entry name" value="Tscrpt_reg_HTH_DeoR_CS"/>
</dbReference>
<dbReference type="Pfam" id="PF08220">
    <property type="entry name" value="HTH_DeoR"/>
    <property type="match status" value="1"/>
</dbReference>
<dbReference type="GO" id="GO:0003677">
    <property type="term" value="F:DNA binding"/>
    <property type="evidence" value="ECO:0007669"/>
    <property type="project" value="UniProtKB-KW"/>
</dbReference>
<evidence type="ECO:0000259" key="4">
    <source>
        <dbReference type="PROSITE" id="PS51000"/>
    </source>
</evidence>
<dbReference type="PROSITE" id="PS51000">
    <property type="entry name" value="HTH_DEOR_2"/>
    <property type="match status" value="1"/>
</dbReference>
<dbReference type="Pfam" id="PF00455">
    <property type="entry name" value="DeoRC"/>
    <property type="match status" value="1"/>
</dbReference>
<dbReference type="GO" id="GO:0003700">
    <property type="term" value="F:DNA-binding transcription factor activity"/>
    <property type="evidence" value="ECO:0007669"/>
    <property type="project" value="InterPro"/>
</dbReference>
<dbReference type="EMBL" id="CP016346">
    <property type="protein sequence ID" value="ANQ14456.1"/>
    <property type="molecule type" value="Genomic_DNA"/>
</dbReference>
<organism evidence="5 6">
    <name type="scientific">Vibrio natriegens NBRC 15636 = ATCC 14048 = DSM 759</name>
    <dbReference type="NCBI Taxonomy" id="1219067"/>
    <lineage>
        <taxon>Bacteria</taxon>
        <taxon>Pseudomonadati</taxon>
        <taxon>Pseudomonadota</taxon>
        <taxon>Gammaproteobacteria</taxon>
        <taxon>Vibrionales</taxon>
        <taxon>Vibrionaceae</taxon>
        <taxon>Vibrio</taxon>
    </lineage>
</organism>
<name>A0AAN0Y612_VIBNA</name>
<proteinExistence type="predicted"/>
<gene>
    <name evidence="5" type="ORF">BA890_17040</name>
</gene>
<keyword evidence="1" id="KW-0805">Transcription regulation</keyword>
<protein>
    <submittedName>
        <fullName evidence="5">DeoR family transcriptional regulator</fullName>
    </submittedName>
</protein>
<reference evidence="5 6" key="1">
    <citation type="submission" date="2016-07" db="EMBL/GenBank/DDBJ databases">
        <title>Developing Vibrio natriegens as a novel, fast-growing host for biotechnology.</title>
        <authorList>
            <person name="Weinstock M.T."/>
            <person name="Hesek E.D."/>
            <person name="Wilson C.M."/>
            <person name="Gibson D.G."/>
        </authorList>
    </citation>
    <scope>NUCLEOTIDE SEQUENCE [LARGE SCALE GENOMIC DNA]</scope>
    <source>
        <strain evidence="5 6">ATCC 14048</strain>
    </source>
</reference>
<dbReference type="AlphaFoldDB" id="A0AAN0Y612"/>
<dbReference type="SMART" id="SM00420">
    <property type="entry name" value="HTH_DEOR"/>
    <property type="match status" value="1"/>
</dbReference>
<dbReference type="PRINTS" id="PR00037">
    <property type="entry name" value="HTHLACR"/>
</dbReference>
<dbReference type="PANTHER" id="PTHR30363">
    <property type="entry name" value="HTH-TYPE TRANSCRIPTIONAL REGULATOR SRLR-RELATED"/>
    <property type="match status" value="1"/>
</dbReference>
<keyword evidence="2" id="KW-0238">DNA-binding</keyword>
<dbReference type="Proteomes" id="UP000092741">
    <property type="component" value="Chromosome 2"/>
</dbReference>
<dbReference type="SUPFAM" id="SSF46785">
    <property type="entry name" value="Winged helix' DNA-binding domain"/>
    <property type="match status" value="1"/>
</dbReference>
<evidence type="ECO:0000256" key="2">
    <source>
        <dbReference type="ARBA" id="ARBA00023125"/>
    </source>
</evidence>
<evidence type="ECO:0000256" key="1">
    <source>
        <dbReference type="ARBA" id="ARBA00023015"/>
    </source>
</evidence>
<dbReference type="SMART" id="SM01134">
    <property type="entry name" value="DeoRC"/>
    <property type="match status" value="1"/>
</dbReference>
<sequence length="238" mass="26386">MKSISRTNYILNVVNKSGKAFVTDLANDLDVSVETIRRDLKVLDEKGELIRVHGGAIGKNYKDEGTSFNNRANRNVNDKMDLVDQVISNIYEGSVIGLDASSSSWLVAQALPNMRCTVVTNSINNINVLSGKNNISIISLGGSFSEKYKAFYGLIARKTLAEMSLDVSVISCVGFDELSGVWDSNEYNYEIKKMFINVSEKVILLADKSKYKKKSLLKVCNFDEIDIVISNADVNTQF</sequence>
<dbReference type="PROSITE" id="PS00894">
    <property type="entry name" value="HTH_DEOR_1"/>
    <property type="match status" value="1"/>
</dbReference>
<feature type="domain" description="HTH deoR-type" evidence="4">
    <location>
        <begin position="3"/>
        <end position="58"/>
    </location>
</feature>
<dbReference type="SUPFAM" id="SSF100950">
    <property type="entry name" value="NagB/RpiA/CoA transferase-like"/>
    <property type="match status" value="1"/>
</dbReference>
<dbReference type="GeneID" id="70915430"/>
<dbReference type="InterPro" id="IPR050313">
    <property type="entry name" value="Carb_Metab_HTH_regulators"/>
</dbReference>
<accession>A0AAN0Y612</accession>
<dbReference type="RefSeq" id="WP_014234489.1">
    <property type="nucleotide sequence ID" value="NZ_ATFJ01000039.1"/>
</dbReference>
<dbReference type="Gene3D" id="1.10.10.10">
    <property type="entry name" value="Winged helix-like DNA-binding domain superfamily/Winged helix DNA-binding domain"/>
    <property type="match status" value="1"/>
</dbReference>
<dbReference type="InterPro" id="IPR036390">
    <property type="entry name" value="WH_DNA-bd_sf"/>
</dbReference>
<evidence type="ECO:0000313" key="6">
    <source>
        <dbReference type="Proteomes" id="UP000092741"/>
    </source>
</evidence>
<evidence type="ECO:0000313" key="5">
    <source>
        <dbReference type="EMBL" id="ANQ14456.1"/>
    </source>
</evidence>
<dbReference type="KEGG" id="vna:PN96_21545"/>
<evidence type="ECO:0000256" key="3">
    <source>
        <dbReference type="ARBA" id="ARBA00023163"/>
    </source>
</evidence>